<organism evidence="4">
    <name type="scientific">Clastoptera arizonana</name>
    <name type="common">Arizona spittle bug</name>
    <dbReference type="NCBI Taxonomy" id="38151"/>
    <lineage>
        <taxon>Eukaryota</taxon>
        <taxon>Metazoa</taxon>
        <taxon>Ecdysozoa</taxon>
        <taxon>Arthropoda</taxon>
        <taxon>Hexapoda</taxon>
        <taxon>Insecta</taxon>
        <taxon>Pterygota</taxon>
        <taxon>Neoptera</taxon>
        <taxon>Paraneoptera</taxon>
        <taxon>Hemiptera</taxon>
        <taxon>Auchenorrhyncha</taxon>
        <taxon>Cercopoidea</taxon>
        <taxon>Clastopteridae</taxon>
        <taxon>Clastoptera</taxon>
    </lineage>
</organism>
<evidence type="ECO:0000256" key="2">
    <source>
        <dbReference type="SAM" id="SignalP"/>
    </source>
</evidence>
<evidence type="ECO:0000313" key="4">
    <source>
        <dbReference type="EMBL" id="JAS27764.1"/>
    </source>
</evidence>
<feature type="region of interest" description="Disordered" evidence="1">
    <location>
        <begin position="145"/>
        <end position="166"/>
    </location>
</feature>
<evidence type="ECO:0000313" key="3">
    <source>
        <dbReference type="EMBL" id="JAS12895.1"/>
    </source>
</evidence>
<feature type="non-terminal residue" evidence="4">
    <location>
        <position position="1"/>
    </location>
</feature>
<dbReference type="EMBL" id="GEDC01009534">
    <property type="protein sequence ID" value="JAS27764.1"/>
    <property type="molecule type" value="Transcribed_RNA"/>
</dbReference>
<dbReference type="AlphaFoldDB" id="A0A1B6DPZ8"/>
<reference evidence="4" key="1">
    <citation type="submission" date="2015-12" db="EMBL/GenBank/DDBJ databases">
        <title>De novo transcriptome assembly of four potential Pierce s Disease insect vectors from Arizona vineyards.</title>
        <authorList>
            <person name="Tassone E.E."/>
        </authorList>
    </citation>
    <scope>NUCLEOTIDE SEQUENCE</scope>
</reference>
<protein>
    <submittedName>
        <fullName evidence="4">Uncharacterized protein</fullName>
    </submittedName>
</protein>
<feature type="chain" id="PRO_5008581552" evidence="2">
    <location>
        <begin position="18"/>
        <end position="166"/>
    </location>
</feature>
<sequence>LTFGVILTLAHFAISGGVNFKMVVELNKLILDADYNRTNDIMPILNNPNATLEQKCAEYEKLFDSEHRVMLLCKTMWDSLELNDSDKEHVILLKVLKAFKEAKDVYKGQWELRIAKIIKVLKLAVKTRRAFSKLGLRSPFAEMTFPSEKNKKNGGPQNKIDLTNLY</sequence>
<proteinExistence type="predicted"/>
<name>A0A1B6DPZ8_9HEMI</name>
<gene>
    <name evidence="3" type="ORF">g.7630</name>
    <name evidence="4" type="ORF">g.7631</name>
</gene>
<feature type="signal peptide" evidence="2">
    <location>
        <begin position="1"/>
        <end position="17"/>
    </location>
</feature>
<dbReference type="EMBL" id="GEDC01024403">
    <property type="protein sequence ID" value="JAS12895.1"/>
    <property type="molecule type" value="Transcribed_RNA"/>
</dbReference>
<evidence type="ECO:0000256" key="1">
    <source>
        <dbReference type="SAM" id="MobiDB-lite"/>
    </source>
</evidence>
<accession>A0A1B6DPZ8</accession>
<keyword evidence="2" id="KW-0732">Signal</keyword>